<dbReference type="InParanoid" id="B9RXV3"/>
<dbReference type="AlphaFoldDB" id="B9RXV3"/>
<name>B9RXV3_RICCO</name>
<dbReference type="Proteomes" id="UP000008311">
    <property type="component" value="Unassembled WGS sequence"/>
</dbReference>
<organism evidence="1 2">
    <name type="scientific">Ricinus communis</name>
    <name type="common">Castor bean</name>
    <dbReference type="NCBI Taxonomy" id="3988"/>
    <lineage>
        <taxon>Eukaryota</taxon>
        <taxon>Viridiplantae</taxon>
        <taxon>Streptophyta</taxon>
        <taxon>Embryophyta</taxon>
        <taxon>Tracheophyta</taxon>
        <taxon>Spermatophyta</taxon>
        <taxon>Magnoliopsida</taxon>
        <taxon>eudicotyledons</taxon>
        <taxon>Gunneridae</taxon>
        <taxon>Pentapetalae</taxon>
        <taxon>rosids</taxon>
        <taxon>fabids</taxon>
        <taxon>Malpighiales</taxon>
        <taxon>Euphorbiaceae</taxon>
        <taxon>Acalyphoideae</taxon>
        <taxon>Acalypheae</taxon>
        <taxon>Ricinus</taxon>
    </lineage>
</organism>
<reference evidence="2" key="1">
    <citation type="journal article" date="2010" name="Nat. Biotechnol.">
        <title>Draft genome sequence of the oilseed species Ricinus communis.</title>
        <authorList>
            <person name="Chan A.P."/>
            <person name="Crabtree J."/>
            <person name="Zhao Q."/>
            <person name="Lorenzi H."/>
            <person name="Orvis J."/>
            <person name="Puiu D."/>
            <person name="Melake-Berhan A."/>
            <person name="Jones K.M."/>
            <person name="Redman J."/>
            <person name="Chen G."/>
            <person name="Cahoon E.B."/>
            <person name="Gedil M."/>
            <person name="Stanke M."/>
            <person name="Haas B.J."/>
            <person name="Wortman J.R."/>
            <person name="Fraser-Liggett C.M."/>
            <person name="Ravel J."/>
            <person name="Rabinowicz P.D."/>
        </authorList>
    </citation>
    <scope>NUCLEOTIDE SEQUENCE [LARGE SCALE GENOMIC DNA]</scope>
    <source>
        <strain evidence="2">cv. Hale</strain>
    </source>
</reference>
<keyword evidence="2" id="KW-1185">Reference proteome</keyword>
<evidence type="ECO:0000313" key="2">
    <source>
        <dbReference type="Proteomes" id="UP000008311"/>
    </source>
</evidence>
<dbReference type="EMBL" id="EQ973828">
    <property type="protein sequence ID" value="EEF43959.1"/>
    <property type="molecule type" value="Genomic_DNA"/>
</dbReference>
<accession>B9RXV3</accession>
<sequence length="193" mass="22007">METLFNGTLSLAGRDQETTGLSNHQTDSVHHYEGCEVLTLGNDKLCIPLPFPKLFHDLNVEEEKISSEVSGGTVHYIRVNKGGSNVCKEIVSLDLQSETFTTAALPQVLFSNWSKIWPLNWNGFLDLLIWYKEILISWDYKRLKWDNREIVLPFSALVKMKPEFFGDLLLVSAEYVSLATLRGIEHHQRASRV</sequence>
<gene>
    <name evidence="1" type="ORF">RCOM_0906530</name>
</gene>
<evidence type="ECO:0000313" key="1">
    <source>
        <dbReference type="EMBL" id="EEF43959.1"/>
    </source>
</evidence>
<proteinExistence type="predicted"/>
<protein>
    <submittedName>
        <fullName evidence="1">Uncharacterized protein</fullName>
    </submittedName>
</protein>